<evidence type="ECO:0000313" key="2">
    <source>
        <dbReference type="Proteomes" id="UP000254912"/>
    </source>
</evidence>
<dbReference type="GeneID" id="94546381"/>
<protein>
    <submittedName>
        <fullName evidence="1">Uncharacterized protein</fullName>
    </submittedName>
</protein>
<sequence>MSLIAGTVFYTDTETNNTYFLVTDEVPQPNFYTVKMHRHNDETALGAILNGFKNELALNLDNLRLGELAGWHMKSDADLIALYTFEVVNPAIFDHERLSMLGMHFANAKDLNSLLTTVDMNGVGRLD</sequence>
<name>A0A288QXB8_9LACO</name>
<evidence type="ECO:0000313" key="1">
    <source>
        <dbReference type="EMBL" id="RDL05454.1"/>
    </source>
</evidence>
<dbReference type="AlphaFoldDB" id="A0A288QXB8"/>
<reference evidence="1 2" key="1">
    <citation type="submission" date="2018-07" db="EMBL/GenBank/DDBJ databases">
        <title>Genomic Encyclopedia of Type Strains, Phase III (KMG-III): the genomes of soil and plant-associated and newly described type strains.</title>
        <authorList>
            <person name="Whitman W."/>
        </authorList>
    </citation>
    <scope>NUCLEOTIDE SEQUENCE [LARGE SCALE GENOMIC DNA]</scope>
    <source>
        <strain evidence="1 2">CECT 7031</strain>
    </source>
</reference>
<comment type="caution">
    <text evidence="1">The sequence shown here is derived from an EMBL/GenBank/DDBJ whole genome shotgun (WGS) entry which is preliminary data.</text>
</comment>
<organism evidence="1 2">
    <name type="scientific">Weissella soli</name>
    <dbReference type="NCBI Taxonomy" id="155866"/>
    <lineage>
        <taxon>Bacteria</taxon>
        <taxon>Bacillati</taxon>
        <taxon>Bacillota</taxon>
        <taxon>Bacilli</taxon>
        <taxon>Lactobacillales</taxon>
        <taxon>Lactobacillaceae</taxon>
        <taxon>Weissella</taxon>
    </lineage>
</organism>
<dbReference type="RefSeq" id="WP_070230398.1">
    <property type="nucleotide sequence ID" value="NZ_BJYO01000004.1"/>
</dbReference>
<accession>A0A288QXB8</accession>
<proteinExistence type="predicted"/>
<dbReference type="Proteomes" id="UP000254912">
    <property type="component" value="Unassembled WGS sequence"/>
</dbReference>
<dbReference type="OrthoDB" id="2142170at2"/>
<gene>
    <name evidence="1" type="ORF">DFP99_1417</name>
</gene>
<dbReference type="KEGG" id="wso:WSWS_01194"/>
<keyword evidence="2" id="KW-1185">Reference proteome</keyword>
<dbReference type="EMBL" id="QRAS01000003">
    <property type="protein sequence ID" value="RDL05454.1"/>
    <property type="molecule type" value="Genomic_DNA"/>
</dbReference>